<evidence type="ECO:0000256" key="9">
    <source>
        <dbReference type="SAM" id="MobiDB-lite"/>
    </source>
</evidence>
<dbReference type="STRING" id="7757.ENSPMAP00000007205"/>
<feature type="compositionally biased region" description="Low complexity" evidence="9">
    <location>
        <begin position="101"/>
        <end position="118"/>
    </location>
</feature>
<feature type="domain" description="Zinc finger piccolo-type" evidence="10">
    <location>
        <begin position="295"/>
        <end position="352"/>
    </location>
</feature>
<dbReference type="PANTHER" id="PTHR14113">
    <property type="entry name" value="PICCOLO/BASSOON"/>
    <property type="match status" value="1"/>
</dbReference>
<feature type="compositionally biased region" description="Polar residues" evidence="9">
    <location>
        <begin position="1255"/>
        <end position="1267"/>
    </location>
</feature>
<feature type="region of interest" description="Disordered" evidence="9">
    <location>
        <begin position="2147"/>
        <end position="2277"/>
    </location>
</feature>
<dbReference type="GO" id="GO:0048788">
    <property type="term" value="C:cytoskeleton of presynaptic active zone"/>
    <property type="evidence" value="ECO:0007669"/>
    <property type="project" value="TreeGrafter"/>
</dbReference>
<feature type="compositionally biased region" description="Polar residues" evidence="9">
    <location>
        <begin position="1332"/>
        <end position="1341"/>
    </location>
</feature>
<feature type="compositionally biased region" description="Low complexity" evidence="9">
    <location>
        <begin position="206"/>
        <end position="233"/>
    </location>
</feature>
<feature type="region of interest" description="Disordered" evidence="9">
    <location>
        <begin position="2494"/>
        <end position="2517"/>
    </location>
</feature>
<feature type="compositionally biased region" description="Polar residues" evidence="9">
    <location>
        <begin position="2416"/>
        <end position="2428"/>
    </location>
</feature>
<reference evidence="11" key="2">
    <citation type="submission" date="2025-09" db="UniProtKB">
        <authorList>
            <consortium name="Ensembl"/>
        </authorList>
    </citation>
    <scope>IDENTIFICATION</scope>
</reference>
<feature type="region of interest" description="Disordered" evidence="9">
    <location>
        <begin position="67"/>
        <end position="181"/>
    </location>
</feature>
<dbReference type="OMA" id="IASSHYW"/>
<dbReference type="Gene3D" id="3.30.40.10">
    <property type="entry name" value="Zinc/RING finger domain, C3HC4 (zinc finger)"/>
    <property type="match status" value="2"/>
</dbReference>
<keyword evidence="2" id="KW-0677">Repeat</keyword>
<feature type="region of interest" description="Disordered" evidence="9">
    <location>
        <begin position="201"/>
        <end position="290"/>
    </location>
</feature>
<feature type="compositionally biased region" description="Acidic residues" evidence="9">
    <location>
        <begin position="1470"/>
        <end position="1483"/>
    </location>
</feature>
<feature type="region of interest" description="Disordered" evidence="9">
    <location>
        <begin position="1980"/>
        <end position="2059"/>
    </location>
</feature>
<feature type="compositionally biased region" description="Polar residues" evidence="9">
    <location>
        <begin position="504"/>
        <end position="519"/>
    </location>
</feature>
<feature type="compositionally biased region" description="Basic and acidic residues" evidence="9">
    <location>
        <begin position="614"/>
        <end position="644"/>
    </location>
</feature>
<evidence type="ECO:0000313" key="11">
    <source>
        <dbReference type="Ensembl" id="ENSPMAP00000007205.1"/>
    </source>
</evidence>
<evidence type="ECO:0000259" key="10">
    <source>
        <dbReference type="Pfam" id="PF05715"/>
    </source>
</evidence>
<dbReference type="InterPro" id="IPR008899">
    <property type="entry name" value="Znf_piccolo"/>
</dbReference>
<keyword evidence="4" id="KW-0862">Zinc</keyword>
<feature type="region of interest" description="Disordered" evidence="9">
    <location>
        <begin position="2409"/>
        <end position="2461"/>
    </location>
</feature>
<keyword evidence="5" id="KW-0770">Synapse</keyword>
<dbReference type="SUPFAM" id="SSF57903">
    <property type="entry name" value="FYVE/PHD zinc finger"/>
    <property type="match status" value="2"/>
</dbReference>
<evidence type="ECO:0000256" key="3">
    <source>
        <dbReference type="ARBA" id="ARBA00022771"/>
    </source>
</evidence>
<evidence type="ECO:0000256" key="1">
    <source>
        <dbReference type="ARBA" id="ARBA00022723"/>
    </source>
</evidence>
<feature type="region of interest" description="Disordered" evidence="9">
    <location>
        <begin position="1151"/>
        <end position="1342"/>
    </location>
</feature>
<feature type="domain" description="Zinc finger piccolo-type" evidence="10">
    <location>
        <begin position="5"/>
        <end position="62"/>
    </location>
</feature>
<feature type="region of interest" description="Disordered" evidence="9">
    <location>
        <begin position="357"/>
        <end position="430"/>
    </location>
</feature>
<name>S4RPR9_PETMA</name>
<feature type="compositionally biased region" description="Basic and acidic residues" evidence="9">
    <location>
        <begin position="896"/>
        <end position="911"/>
    </location>
</feature>
<dbReference type="GO" id="GO:0098882">
    <property type="term" value="F:structural constituent of presynaptic active zone"/>
    <property type="evidence" value="ECO:0007669"/>
    <property type="project" value="TreeGrafter"/>
</dbReference>
<feature type="compositionally biased region" description="Basic residues" evidence="9">
    <location>
        <begin position="811"/>
        <end position="820"/>
    </location>
</feature>
<dbReference type="InterPro" id="IPR011011">
    <property type="entry name" value="Znf_FYVE_PHD"/>
</dbReference>
<feature type="compositionally biased region" description="Polar residues" evidence="9">
    <location>
        <begin position="583"/>
        <end position="594"/>
    </location>
</feature>
<evidence type="ECO:0000256" key="5">
    <source>
        <dbReference type="ARBA" id="ARBA00023018"/>
    </source>
</evidence>
<evidence type="ECO:0000256" key="8">
    <source>
        <dbReference type="SAM" id="Coils"/>
    </source>
</evidence>
<dbReference type="Ensembl" id="ENSPMAT00000007237.1">
    <property type="protein sequence ID" value="ENSPMAP00000007205.1"/>
    <property type="gene ID" value="ENSPMAG00000006534.1"/>
</dbReference>
<feature type="compositionally biased region" description="Polar residues" evidence="9">
    <location>
        <begin position="1186"/>
        <end position="1244"/>
    </location>
</feature>
<dbReference type="GO" id="GO:0008270">
    <property type="term" value="F:zinc ion binding"/>
    <property type="evidence" value="ECO:0007669"/>
    <property type="project" value="UniProtKB-KW"/>
</dbReference>
<feature type="coiled-coil region" evidence="8">
    <location>
        <begin position="1045"/>
        <end position="1072"/>
    </location>
</feature>
<feature type="compositionally biased region" description="Basic and acidic residues" evidence="9">
    <location>
        <begin position="2097"/>
        <end position="2106"/>
    </location>
</feature>
<dbReference type="GO" id="GO:1904071">
    <property type="term" value="P:presynaptic active zone assembly"/>
    <property type="evidence" value="ECO:0007669"/>
    <property type="project" value="TreeGrafter"/>
</dbReference>
<feature type="compositionally biased region" description="Low complexity" evidence="9">
    <location>
        <begin position="271"/>
        <end position="283"/>
    </location>
</feature>
<feature type="region of interest" description="Disordered" evidence="9">
    <location>
        <begin position="988"/>
        <end position="1023"/>
    </location>
</feature>
<protein>
    <recommendedName>
        <fullName evidence="10">Zinc finger piccolo-type domain-containing protein</fullName>
    </recommendedName>
</protein>
<keyword evidence="8" id="KW-0175">Coiled coil</keyword>
<keyword evidence="1" id="KW-0479">Metal-binding</keyword>
<proteinExistence type="predicted"/>
<dbReference type="GO" id="GO:0098982">
    <property type="term" value="C:GABA-ergic synapse"/>
    <property type="evidence" value="ECO:0007669"/>
    <property type="project" value="TreeGrafter"/>
</dbReference>
<evidence type="ECO:0000256" key="6">
    <source>
        <dbReference type="ARBA" id="ARBA00023273"/>
    </source>
</evidence>
<feature type="compositionally biased region" description="Low complexity" evidence="9">
    <location>
        <begin position="254"/>
        <end position="263"/>
    </location>
</feature>
<dbReference type="GO" id="GO:0035418">
    <property type="term" value="P:protein localization to synapse"/>
    <property type="evidence" value="ECO:0007669"/>
    <property type="project" value="TreeGrafter"/>
</dbReference>
<dbReference type="Pfam" id="PF05715">
    <property type="entry name" value="zf-piccolo"/>
    <property type="match status" value="2"/>
</dbReference>
<dbReference type="GO" id="GO:0098978">
    <property type="term" value="C:glutamatergic synapse"/>
    <property type="evidence" value="ECO:0007669"/>
    <property type="project" value="TreeGrafter"/>
</dbReference>
<feature type="compositionally biased region" description="Polar residues" evidence="9">
    <location>
        <begin position="2503"/>
        <end position="2517"/>
    </location>
</feature>
<feature type="compositionally biased region" description="Acidic residues" evidence="9">
    <location>
        <begin position="829"/>
        <end position="842"/>
    </location>
</feature>
<feature type="compositionally biased region" description="Basic and acidic residues" evidence="9">
    <location>
        <begin position="843"/>
        <end position="856"/>
    </location>
</feature>
<feature type="compositionally biased region" description="Polar residues" evidence="9">
    <location>
        <begin position="989"/>
        <end position="1023"/>
    </location>
</feature>
<feature type="compositionally biased region" description="Basic and acidic residues" evidence="9">
    <location>
        <begin position="520"/>
        <end position="530"/>
    </location>
</feature>
<feature type="compositionally biased region" description="Acidic residues" evidence="9">
    <location>
        <begin position="687"/>
        <end position="698"/>
    </location>
</feature>
<evidence type="ECO:0000256" key="4">
    <source>
        <dbReference type="ARBA" id="ARBA00022833"/>
    </source>
</evidence>
<feature type="compositionally biased region" description="Basic and acidic residues" evidence="9">
    <location>
        <begin position="86"/>
        <end position="98"/>
    </location>
</feature>
<feature type="compositionally biased region" description="Basic residues" evidence="9">
    <location>
        <begin position="2188"/>
        <end position="2197"/>
    </location>
</feature>
<accession>S4RPR9</accession>
<reference evidence="11" key="1">
    <citation type="submission" date="2025-08" db="UniProtKB">
        <authorList>
            <consortium name="Ensembl"/>
        </authorList>
    </citation>
    <scope>IDENTIFICATION</scope>
</reference>
<evidence type="ECO:0000256" key="7">
    <source>
        <dbReference type="ARBA" id="ARBA00034101"/>
    </source>
</evidence>
<dbReference type="GO" id="GO:0030424">
    <property type="term" value="C:axon"/>
    <property type="evidence" value="ECO:0007669"/>
    <property type="project" value="TreeGrafter"/>
</dbReference>
<feature type="region of interest" description="Disordered" evidence="9">
    <location>
        <begin position="2097"/>
        <end position="2117"/>
    </location>
</feature>
<feature type="compositionally biased region" description="Low complexity" evidence="9">
    <location>
        <begin position="777"/>
        <end position="791"/>
    </location>
</feature>
<dbReference type="InterPro" id="IPR052098">
    <property type="entry name" value="Presynaptic_Scaffold_Bsn/Pclo"/>
</dbReference>
<feature type="compositionally biased region" description="Low complexity" evidence="9">
    <location>
        <begin position="159"/>
        <end position="181"/>
    </location>
</feature>
<feature type="region of interest" description="Disordered" evidence="9">
    <location>
        <begin position="950"/>
        <end position="969"/>
    </location>
</feature>
<comment type="subcellular location">
    <subcellularLocation>
        <location evidence="7">Presynaptic active zone</location>
    </subcellularLocation>
</comment>
<feature type="region of interest" description="Disordered" evidence="9">
    <location>
        <begin position="1445"/>
        <end position="1515"/>
    </location>
</feature>
<feature type="compositionally biased region" description="Basic residues" evidence="9">
    <location>
        <begin position="1489"/>
        <end position="1506"/>
    </location>
</feature>
<feature type="compositionally biased region" description="Basic and acidic residues" evidence="9">
    <location>
        <begin position="699"/>
        <end position="722"/>
    </location>
</feature>
<feature type="compositionally biased region" description="Acidic residues" evidence="9">
    <location>
        <begin position="2259"/>
        <end position="2268"/>
    </location>
</feature>
<dbReference type="PANTHER" id="PTHR14113:SF13">
    <property type="match status" value="1"/>
</dbReference>
<keyword evidence="6" id="KW-0966">Cell projection</keyword>
<evidence type="ECO:0000256" key="2">
    <source>
        <dbReference type="ARBA" id="ARBA00022737"/>
    </source>
</evidence>
<feature type="compositionally biased region" description="Low complexity" evidence="9">
    <location>
        <begin position="386"/>
        <end position="418"/>
    </location>
</feature>
<dbReference type="GeneTree" id="ENSGT00620000087961"/>
<keyword evidence="3" id="KW-0863">Zinc-finger</keyword>
<dbReference type="InterPro" id="IPR013083">
    <property type="entry name" value="Znf_RING/FYVE/PHD"/>
</dbReference>
<feature type="compositionally biased region" description="Low complexity" evidence="9">
    <location>
        <begin position="1171"/>
        <end position="1182"/>
    </location>
</feature>
<feature type="region of interest" description="Disordered" evidence="9">
    <location>
        <begin position="478"/>
        <end position="923"/>
    </location>
</feature>
<sequence length="2517" mass="274477">PKVTMCPLCNTSALNLNSAEPPNYNSCTECRATVCKQCGFNPNPHLSQVEWLCLNCQMQRALGAKPTAAAREPTPHAAGQPSAVPESRKQPSETDAHVQHRPQPQTQPQPQHQSVAQQKRQPHATPADKPATLPAASRADVEPQKSSSPHPPDPRQPPETKATAAPSAPSAPSSSSSEAGVAGKLFGFGANLFSQATTIMGAVNAPGSQPSSRPGSQPPSRGGSQPPSQQGSPLRRPATPGDPRQVAADEARGAHPASAAAAALGQLSDLQQKQQQQKPQQQQAVPDVSAKPKVTCPLCGEELNVGGQEPANYSTCTGCRAQVCNLCGFNPCPHLPEKKEWLCLTCNTERLMTGQLGDLDAPGFPPQQQPASHPTKFVPPSPQKQPPSSSASPSSSPFKSPAKQPSAQSQGLQQQKQQQNERPYATVTSAAAAAGSGMSVVEPNVQLPASSVLLSDGLHHQPGGGGAMDVKSGLAVAQKMDMQQQQQPGLSKIDYTKQDAAVTDNGSTGMAASQKQLDSQVKDVPADKKKQAGKRSAVTSDKDNKNLLQKPKANNKGQDKTRQGQSLQRHGEAQGRDRRQRPRSLSITPESYSSGEEDARDTKEVDEGVMDMDSTLRSHSDASRRESLDSLDEELARIQRHDMVEDSSESTPSPLPYEEPVQPEDEDEDFIRRQLLEMSADEGGSASEEEEEDEDDDDVKGRPAGESGEKAYQKKDAVKGNEAKFGQYQDTGGLGLAGSPGDDVFYDKEPELEMESLTDTAEDRSQGDGSSSYPAASSMTPGSGTSPSVSSLEEDSDGSPSRRRKPEEVKKQRKPKHHSHGPQLPTIEDSSEEDELREEEELLKEQEKLREQELQQRKNLGRKSKRDKEELRAQRRRRSRASPSNLSPIEDASPTEELRQAAEMEELHRSSCSEYSPSIESEPEGFEVYTEKLYKLQQEFNMLTAQSLSNVSGQDGMEPGRLQREDTSDKLLRSAEEVYEEMMRKARLLQSQHSGHQEFTQGMDNSQCDDPSQQTDLADSGQDSLYSMDEDMERGSHGWQSVGPSKSSNEIYDEISQRLQELQQNNRSYSTTSLKLELRSKEDKKLLDADAAYDELMKRHQEMLTPGTSPTQPSSPMTPPHQMEHTAICFPTQIIYNNQSVPAVQITQHFSTDDDGAAGPAAAAINQPGRAATSASGSSSSAYVRPSQSLSGAMTKQTSVDSATAQGSAPSSTQTAGGVSATKASASVTPSARLTRQQSLQGKQSGFAADAKKQGASSLQRSSSVTSDDYESTSRAAAGSGNLIQQGQRGSGGARQGGHSSCGPGTSVKSAGISMVNRTSQTGIGPSANMKHAQTSTTPVGTSVMDLRSSTMLAKHVMTDGGMDLTSFSGEGRRYSLPSEDSIRHVISSGVMNLSAVGSDQPQPVTVFNPATHTSGAYNAVSQPPPYQPGDGTVHKPLDLVSSCPSRSSVAVDATRAPPKSMTATAVQTDNDDDEEEDEEEEAIQTPQRRTRRSISHGEGHHHHHCGSGGAKPHDTVVTMDDSVNRAVTRLASRDVATDPVDLTGGREERRAVCCDVVYKFPFMKSAKKERSSPGVPITPPPHHRFDPTHYYYPEIPPSPMNPNFVLSPMKSSFSDTNLADIGMFSYRSRNNAEFDGNGSVVDLTSRKGMQRKPEGSELRYDSMYGSSSDLRWNQEEQDYYMRPMRRYNSDLNISKLDPEFDYYGRNLYNVRQANAGSWQSTADTIREINKLCSELNALQQEWTAYSDQRETVQFGMSQASAMPTFASRPQQNVPMGMKVNQPFTGQLGQMMPRPQLGQLPYTLHGQSLHGQYSDTVSKQLGLSGSFRTPGGLLYSTITTPILSTLPITTQPSSIMPSPYKDNYRPTTFTPAPLGPLNPRYPLNRFPAPAYPRPVGMPMPRQVLPPLAYPVRVTQAERPVGSVTRMESAPLVNKAGAVAQIRPPQPAATVPPQFHQQAMAVHATAPPIPAVPQVVKVDEGKKRKESEEVKVVVRSAEEEGERRLREEEARKKAEDEERRKREQEFQRMREIEEARRRNEEEQRRLREAEETRRREQEQIQKKHMEQQLLIQQEILEIEKLKQKRIHEELERDRLEMKQRLDQEKSRQVGPVTFAHDPAAGRWTPQMVQEMEAQGIASSHYWHGAPHAMTSEKEKAARGQGEGIPHQHHPRHPVAMSTSDTPIKDGGYRGRKVVRRRSSISGPRVSYDEDDDDVGAPSSFRGARRSKMDSGVQTDEEDTERCFEGRRRRARRSVDCGVQTDDDEDDCGDDWSHPSRRRRPRAARCADACAELDKCRPASKSMSSIAVQTIAHRSAQTEPDDIAKCPAVAFPTLSRTEIVHHISAPERGTKGGSLACQTDLEACMPFSQQQQAGGQSVYSKGCSYSMVTQQQEQASTSSVYRKRPAPLEIAYGAGQQPPDSSGHQQTSPKSPKVLYSPVSPIGQSKPAPSPFGSYDKQHRAVHVSPQKHAATTVAASVSSMQSAATPRVVVHHCSADTKPLESSGAYQSSGQQVSAAPH</sequence>
<organism evidence="11">
    <name type="scientific">Petromyzon marinus</name>
    <name type="common">Sea lamprey</name>
    <dbReference type="NCBI Taxonomy" id="7757"/>
    <lineage>
        <taxon>Eukaryota</taxon>
        <taxon>Metazoa</taxon>
        <taxon>Chordata</taxon>
        <taxon>Craniata</taxon>
        <taxon>Vertebrata</taxon>
        <taxon>Cyclostomata</taxon>
        <taxon>Hyperoartia</taxon>
        <taxon>Petromyzontiformes</taxon>
        <taxon>Petromyzontidae</taxon>
        <taxon>Petromyzon</taxon>
    </lineage>
</organism>